<reference evidence="2" key="1">
    <citation type="submission" date="2018-11" db="EMBL/GenBank/DDBJ databases">
        <authorList>
            <consortium name="Pathogen Informatics"/>
        </authorList>
    </citation>
    <scope>NUCLEOTIDE SEQUENCE</scope>
</reference>
<protein>
    <submittedName>
        <fullName evidence="2">Uncharacterized protein</fullName>
    </submittedName>
</protein>
<evidence type="ECO:0000313" key="3">
    <source>
        <dbReference type="Proteomes" id="UP000784294"/>
    </source>
</evidence>
<evidence type="ECO:0000313" key="2">
    <source>
        <dbReference type="EMBL" id="VEL41000.1"/>
    </source>
</evidence>
<proteinExistence type="predicted"/>
<feature type="region of interest" description="Disordered" evidence="1">
    <location>
        <begin position="143"/>
        <end position="171"/>
    </location>
</feature>
<dbReference type="EMBL" id="CAAALY010267410">
    <property type="protein sequence ID" value="VEL41000.1"/>
    <property type="molecule type" value="Genomic_DNA"/>
</dbReference>
<feature type="region of interest" description="Disordered" evidence="1">
    <location>
        <begin position="1"/>
        <end position="121"/>
    </location>
</feature>
<feature type="compositionally biased region" description="Low complexity" evidence="1">
    <location>
        <begin position="39"/>
        <end position="56"/>
    </location>
</feature>
<keyword evidence="3" id="KW-1185">Reference proteome</keyword>
<gene>
    <name evidence="2" type="ORF">PXEA_LOCUS34440</name>
</gene>
<name>A0A3S5AN04_9PLAT</name>
<evidence type="ECO:0000256" key="1">
    <source>
        <dbReference type="SAM" id="MobiDB-lite"/>
    </source>
</evidence>
<dbReference type="OrthoDB" id="6253480at2759"/>
<feature type="compositionally biased region" description="Polar residues" evidence="1">
    <location>
        <begin position="9"/>
        <end position="21"/>
    </location>
</feature>
<accession>A0A3S5AN04</accession>
<dbReference type="AlphaFoldDB" id="A0A3S5AN04"/>
<sequence>MRELERTLTHQIESAEASRSSGRIPYASGPLARLGSHLGPKARGAAGSPSSAGTGADVFARVNSLGGGSGGASLSSTPSLPNGASATPPAPLSPSGQAGVGSPLSTGLELAGRPGPARPGRVYLRGAATRIDSLAGGSAKATAGTTAVSGGAGAPLGSQAASEAKDQPRLDADRYDASRATRKPGQMEIICRSCIAGPFEKESELQDHIDQFHSSQLESRWAQLRQKGDLGEMIDPLRTCFQCYRIMDNQVAFQVGRRVRFFKLTLSQEGYIYIYIYGYG</sequence>
<comment type="caution">
    <text evidence="2">The sequence shown here is derived from an EMBL/GenBank/DDBJ whole genome shotgun (WGS) entry which is preliminary data.</text>
</comment>
<organism evidence="2 3">
    <name type="scientific">Protopolystoma xenopodis</name>
    <dbReference type="NCBI Taxonomy" id="117903"/>
    <lineage>
        <taxon>Eukaryota</taxon>
        <taxon>Metazoa</taxon>
        <taxon>Spiralia</taxon>
        <taxon>Lophotrochozoa</taxon>
        <taxon>Platyhelminthes</taxon>
        <taxon>Monogenea</taxon>
        <taxon>Polyopisthocotylea</taxon>
        <taxon>Polystomatidea</taxon>
        <taxon>Polystomatidae</taxon>
        <taxon>Protopolystoma</taxon>
    </lineage>
</organism>
<dbReference type="Proteomes" id="UP000784294">
    <property type="component" value="Unassembled WGS sequence"/>
</dbReference>